<evidence type="ECO:0000313" key="1">
    <source>
        <dbReference type="EMBL" id="SHL20156.1"/>
    </source>
</evidence>
<dbReference type="Gene3D" id="1.25.40.10">
    <property type="entry name" value="Tetratricopeptide repeat domain"/>
    <property type="match status" value="1"/>
</dbReference>
<organism evidence="1 2">
    <name type="scientific">Actinacidiphila paucisporea</name>
    <dbReference type="NCBI Taxonomy" id="310782"/>
    <lineage>
        <taxon>Bacteria</taxon>
        <taxon>Bacillati</taxon>
        <taxon>Actinomycetota</taxon>
        <taxon>Actinomycetes</taxon>
        <taxon>Kitasatosporales</taxon>
        <taxon>Streptomycetaceae</taxon>
        <taxon>Actinacidiphila</taxon>
    </lineage>
</organism>
<dbReference type="EMBL" id="FRBI01000003">
    <property type="protein sequence ID" value="SHL20156.1"/>
    <property type="molecule type" value="Genomic_DNA"/>
</dbReference>
<keyword evidence="2" id="KW-1185">Reference proteome</keyword>
<dbReference type="Proteomes" id="UP000184111">
    <property type="component" value="Unassembled WGS sequence"/>
</dbReference>
<name>A0A1M6YPH8_9ACTN</name>
<proteinExistence type="predicted"/>
<sequence length="189" mass="20254">MAIVLRHQGQPQAAQKLVTNAALAVGATGLTTDAQRSAYAQMLCTTAYTAAQSGDRAEALTMIREAADAARNLPDAAPRERLFPVTPAAVDAYAVSVHWALGDSGTALDIGSRLLPQQFATAERRGRFHTDMARAWWQWGRPEQTAAALLAAARAAPAEVRDRPAIRRIVTELQKRHPLAPGVRALATV</sequence>
<reference evidence="1 2" key="1">
    <citation type="submission" date="2016-11" db="EMBL/GenBank/DDBJ databases">
        <authorList>
            <person name="Jaros S."/>
            <person name="Januszkiewicz K."/>
            <person name="Wedrychowicz H."/>
        </authorList>
    </citation>
    <scope>NUCLEOTIDE SEQUENCE [LARGE SCALE GENOMIC DNA]</scope>
    <source>
        <strain evidence="1 2">CGMCC 4.2025</strain>
    </source>
</reference>
<dbReference type="STRING" id="310782.SAMN05216499_10370"/>
<gene>
    <name evidence="1" type="ORF">SAMN05216499_10370</name>
</gene>
<evidence type="ECO:0000313" key="2">
    <source>
        <dbReference type="Proteomes" id="UP000184111"/>
    </source>
</evidence>
<accession>A0A1M6YPH8</accession>
<dbReference type="InterPro" id="IPR011990">
    <property type="entry name" value="TPR-like_helical_dom_sf"/>
</dbReference>
<dbReference type="RefSeq" id="WP_322939618.1">
    <property type="nucleotide sequence ID" value="NZ_FRBI01000003.1"/>
</dbReference>
<dbReference type="AlphaFoldDB" id="A0A1M6YPH8"/>
<protein>
    <submittedName>
        <fullName evidence="1">Uncharacterized protein</fullName>
    </submittedName>
</protein>